<protein>
    <recommendedName>
        <fullName evidence="5">DUF3793 domain-containing protein</fullName>
    </recommendedName>
</protein>
<evidence type="ECO:0000313" key="2">
    <source>
        <dbReference type="EMBL" id="OUP56193.1"/>
    </source>
</evidence>
<sequence>MYSFDLLLAEHGAPVLAGIKTANLITCRRAWYPDLPELLKTYQAVFHDRGVRFRILCACDYRFLLLIYRPERLLNDLASQEARALLMQNGYPMEEGLDALLEHLSERIMTNREFPHEIGLFLGYPVEDVRGFIEQRGKDCKLSGYWKVYGDEQAARRLFHQFDRCRDTARGYIERGMTILELFAA</sequence>
<gene>
    <name evidence="2" type="ORF">B5F15_12900</name>
    <name evidence="1" type="ORF">B5F17_10125</name>
</gene>
<dbReference type="Pfam" id="PF12672">
    <property type="entry name" value="DUF3793"/>
    <property type="match status" value="1"/>
</dbReference>
<organism evidence="1 4">
    <name type="scientific">Butyricicoccus pullicaecorum</name>
    <dbReference type="NCBI Taxonomy" id="501571"/>
    <lineage>
        <taxon>Bacteria</taxon>
        <taxon>Bacillati</taxon>
        <taxon>Bacillota</taxon>
        <taxon>Clostridia</taxon>
        <taxon>Eubacteriales</taxon>
        <taxon>Butyricicoccaceae</taxon>
        <taxon>Butyricicoccus</taxon>
    </lineage>
</organism>
<accession>A0A1Y4L5X4</accession>
<name>A0A1Y4L5X4_9FIRM</name>
<comment type="caution">
    <text evidence="1">The sequence shown here is derived from an EMBL/GenBank/DDBJ whole genome shotgun (WGS) entry which is preliminary data.</text>
</comment>
<dbReference type="AlphaFoldDB" id="A0A1Y4L5X4"/>
<dbReference type="RefSeq" id="WP_087373557.1">
    <property type="nucleotide sequence ID" value="NZ_NFKK01000012.1"/>
</dbReference>
<dbReference type="InterPro" id="IPR024523">
    <property type="entry name" value="DUF3793"/>
</dbReference>
<reference evidence="3 4" key="1">
    <citation type="submission" date="2017-04" db="EMBL/GenBank/DDBJ databases">
        <title>Function of individual gut microbiota members based on whole genome sequencing of pure cultures obtained from chicken caecum.</title>
        <authorList>
            <person name="Medvecky M."/>
            <person name="Cejkova D."/>
            <person name="Polansky O."/>
            <person name="Karasova D."/>
            <person name="Kubasova T."/>
            <person name="Cizek A."/>
            <person name="Rychlik I."/>
        </authorList>
    </citation>
    <scope>NUCLEOTIDE SEQUENCE [LARGE SCALE GENOMIC DNA]</scope>
    <source>
        <strain evidence="3">An179</strain>
        <strain evidence="4">An180</strain>
    </source>
</reference>
<dbReference type="Proteomes" id="UP000195897">
    <property type="component" value="Unassembled WGS sequence"/>
</dbReference>
<dbReference type="EMBL" id="NFKL01000020">
    <property type="protein sequence ID" value="OUP56193.1"/>
    <property type="molecule type" value="Genomic_DNA"/>
</dbReference>
<dbReference type="Proteomes" id="UP000195326">
    <property type="component" value="Unassembled WGS sequence"/>
</dbReference>
<evidence type="ECO:0000313" key="1">
    <source>
        <dbReference type="EMBL" id="OUP52165.1"/>
    </source>
</evidence>
<dbReference type="STRING" id="501571.GCA_900143195_02543"/>
<proteinExistence type="predicted"/>
<evidence type="ECO:0000313" key="4">
    <source>
        <dbReference type="Proteomes" id="UP000195897"/>
    </source>
</evidence>
<dbReference type="EMBL" id="NFKK01000012">
    <property type="protein sequence ID" value="OUP52165.1"/>
    <property type="molecule type" value="Genomic_DNA"/>
</dbReference>
<evidence type="ECO:0000313" key="3">
    <source>
        <dbReference type="Proteomes" id="UP000195326"/>
    </source>
</evidence>
<reference evidence="1" key="2">
    <citation type="journal article" date="2018" name="BMC Genomics">
        <title>Whole genome sequencing and function prediction of 133 gut anaerobes isolated from chicken caecum in pure cultures.</title>
        <authorList>
            <person name="Medvecky M."/>
            <person name="Cejkova D."/>
            <person name="Polansky O."/>
            <person name="Karasova D."/>
            <person name="Kubasova T."/>
            <person name="Cizek A."/>
            <person name="Rychlik I."/>
        </authorList>
    </citation>
    <scope>NUCLEOTIDE SEQUENCE</scope>
    <source>
        <strain evidence="2">An179</strain>
        <strain evidence="1">An180</strain>
    </source>
</reference>
<evidence type="ECO:0008006" key="5">
    <source>
        <dbReference type="Google" id="ProtNLM"/>
    </source>
</evidence>